<organism evidence="2 3">
    <name type="scientific">Clonostachys chloroleuca</name>
    <dbReference type="NCBI Taxonomy" id="1926264"/>
    <lineage>
        <taxon>Eukaryota</taxon>
        <taxon>Fungi</taxon>
        <taxon>Dikarya</taxon>
        <taxon>Ascomycota</taxon>
        <taxon>Pezizomycotina</taxon>
        <taxon>Sordariomycetes</taxon>
        <taxon>Hypocreomycetidae</taxon>
        <taxon>Hypocreales</taxon>
        <taxon>Bionectriaceae</taxon>
        <taxon>Clonostachys</taxon>
    </lineage>
</organism>
<comment type="caution">
    <text evidence="2">The sequence shown here is derived from an EMBL/GenBank/DDBJ whole genome shotgun (WGS) entry which is preliminary data.</text>
</comment>
<dbReference type="InterPro" id="IPR045518">
    <property type="entry name" value="2EXR"/>
</dbReference>
<reference evidence="2" key="1">
    <citation type="submission" date="2023-01" db="EMBL/GenBank/DDBJ databases">
        <authorList>
            <person name="Piombo E."/>
        </authorList>
    </citation>
    <scope>NUCLEOTIDE SEQUENCE</scope>
</reference>
<dbReference type="Pfam" id="PF20150">
    <property type="entry name" value="2EXR"/>
    <property type="match status" value="1"/>
</dbReference>
<dbReference type="EMBL" id="CABFNP030001195">
    <property type="protein sequence ID" value="CAI6091779.1"/>
    <property type="molecule type" value="Genomic_DNA"/>
</dbReference>
<dbReference type="PANTHER" id="PTHR35910">
    <property type="entry name" value="2EXR DOMAIN-CONTAINING PROTEIN"/>
    <property type="match status" value="1"/>
</dbReference>
<protein>
    <recommendedName>
        <fullName evidence="1">2EXR domain-containing protein</fullName>
    </recommendedName>
</protein>
<evidence type="ECO:0000313" key="2">
    <source>
        <dbReference type="EMBL" id="CAI6091779.1"/>
    </source>
</evidence>
<gene>
    <name evidence="2" type="ORF">CCHLO57077_00005944</name>
</gene>
<proteinExistence type="predicted"/>
<dbReference type="AlphaFoldDB" id="A0AA35M7S6"/>
<name>A0AA35M7S6_9HYPO</name>
<feature type="domain" description="2EXR" evidence="1">
    <location>
        <begin position="28"/>
        <end position="154"/>
    </location>
</feature>
<evidence type="ECO:0000259" key="1">
    <source>
        <dbReference type="Pfam" id="PF20150"/>
    </source>
</evidence>
<dbReference type="Proteomes" id="UP001160390">
    <property type="component" value="Unassembled WGS sequence"/>
</dbReference>
<sequence length="409" mass="45941">MATFRPRFKTLNSLHFPGPPTTQNNDSFHLFPKLPTEIKLQIWKTAFVSRRRLITIRLTDPSAIEQVDPYGSYEETVGSTDLVDFNLWHDKPSPCNQGIWKASIDQKPLRNPLMQISRECRQLAKHQFRLPFRSNPSYDVPQPTLWLDPENDYIFIAQFDISALTFISFVSHMRLSDPRGAGILHIAFDSRCRDSLRGLEALSREATLAKDTLKTFREAILGLKSVWFIHLLGTDSRIMAGALSGTRNRAFGPQSNLRGQTVWNDPKKPVEAWLRIEKALGLDRHKVGGGAPVSVMGSISTISHILAMSGRKGLISDAYCDVRCSQTMDLALRIEQESIDEMADGGGYLEEIREMDSVESKKNLLSAAGFWIFPEGTFDTLSEPPRYAGKAYQDLTGHQPALGLFELSS</sequence>
<dbReference type="PANTHER" id="PTHR35910:SF6">
    <property type="entry name" value="2EXR DOMAIN-CONTAINING PROTEIN"/>
    <property type="match status" value="1"/>
</dbReference>
<accession>A0AA35M7S6</accession>
<evidence type="ECO:0000313" key="3">
    <source>
        <dbReference type="Proteomes" id="UP001160390"/>
    </source>
</evidence>
<keyword evidence="3" id="KW-1185">Reference proteome</keyword>